<dbReference type="PANTHER" id="PTHR40112">
    <property type="entry name" value="H2HPP ISOMERASE"/>
    <property type="match status" value="1"/>
</dbReference>
<keyword evidence="1" id="KW-0732">Signal</keyword>
<dbReference type="CDD" id="cd02238">
    <property type="entry name" value="cupin_KdgF"/>
    <property type="match status" value="1"/>
</dbReference>
<proteinExistence type="predicted"/>
<feature type="chain" id="PRO_5020413345" evidence="1">
    <location>
        <begin position="27"/>
        <end position="144"/>
    </location>
</feature>
<dbReference type="OrthoDB" id="9811153at2"/>
<evidence type="ECO:0000256" key="1">
    <source>
        <dbReference type="SAM" id="SignalP"/>
    </source>
</evidence>
<dbReference type="RefSeq" id="WP_137340352.1">
    <property type="nucleotide sequence ID" value="NZ_BSQH01000006.1"/>
</dbReference>
<evidence type="ECO:0000313" key="4">
    <source>
        <dbReference type="Proteomes" id="UP000304900"/>
    </source>
</evidence>
<keyword evidence="4" id="KW-1185">Reference proteome</keyword>
<feature type="domain" description="Cupin type-2" evidence="2">
    <location>
        <begin position="70"/>
        <end position="132"/>
    </location>
</feature>
<dbReference type="SUPFAM" id="SSF51182">
    <property type="entry name" value="RmlC-like cupins"/>
    <property type="match status" value="1"/>
</dbReference>
<sequence>MKYVSQILKISFFCSILFVSATQTFAQNAQAKAANGKQFIVDADIPWQDLGGGLKRKIMSYDETMMMVKIDFQKGGIGTAHKHVHTQMSYVVSGVFEVTIGDKKQVLKQGDGFYIPSNIMHGAVCLEPGVLIDMFTPMREDFVK</sequence>
<protein>
    <submittedName>
        <fullName evidence="3">Cupin domain-containing protein</fullName>
    </submittedName>
</protein>
<evidence type="ECO:0000313" key="3">
    <source>
        <dbReference type="EMBL" id="TKT91983.1"/>
    </source>
</evidence>
<dbReference type="Pfam" id="PF07883">
    <property type="entry name" value="Cupin_2"/>
    <property type="match status" value="1"/>
</dbReference>
<dbReference type="InterPro" id="IPR011051">
    <property type="entry name" value="RmlC_Cupin_sf"/>
</dbReference>
<dbReference type="InterPro" id="IPR014710">
    <property type="entry name" value="RmlC-like_jellyroll"/>
</dbReference>
<accession>A0A4V6BIY5</accession>
<gene>
    <name evidence="3" type="ORF">FDK13_12630</name>
</gene>
<evidence type="ECO:0000259" key="2">
    <source>
        <dbReference type="Pfam" id="PF07883"/>
    </source>
</evidence>
<dbReference type="InterPro" id="IPR013096">
    <property type="entry name" value="Cupin_2"/>
</dbReference>
<dbReference type="AlphaFoldDB" id="A0A4V6BIY5"/>
<name>A0A4V6BIY5_9BACT</name>
<dbReference type="Proteomes" id="UP000304900">
    <property type="component" value="Unassembled WGS sequence"/>
</dbReference>
<organism evidence="3 4">
    <name type="scientific">Dyadobacter frigoris</name>
    <dbReference type="NCBI Taxonomy" id="2576211"/>
    <lineage>
        <taxon>Bacteria</taxon>
        <taxon>Pseudomonadati</taxon>
        <taxon>Bacteroidota</taxon>
        <taxon>Cytophagia</taxon>
        <taxon>Cytophagales</taxon>
        <taxon>Spirosomataceae</taxon>
        <taxon>Dyadobacter</taxon>
    </lineage>
</organism>
<comment type="caution">
    <text evidence="3">The sequence shown here is derived from an EMBL/GenBank/DDBJ whole genome shotgun (WGS) entry which is preliminary data.</text>
</comment>
<dbReference type="PANTHER" id="PTHR40112:SF1">
    <property type="entry name" value="H2HPP ISOMERASE"/>
    <property type="match status" value="1"/>
</dbReference>
<dbReference type="EMBL" id="SZVO01000005">
    <property type="protein sequence ID" value="TKT91983.1"/>
    <property type="molecule type" value="Genomic_DNA"/>
</dbReference>
<dbReference type="Gene3D" id="2.60.120.10">
    <property type="entry name" value="Jelly Rolls"/>
    <property type="match status" value="1"/>
</dbReference>
<reference evidence="3 4" key="1">
    <citation type="submission" date="2019-05" db="EMBL/GenBank/DDBJ databases">
        <title>Dyadobacter AR-3-8 sp. nov., isolated from arctic soil.</title>
        <authorList>
            <person name="Chaudhary D.K."/>
        </authorList>
    </citation>
    <scope>NUCLEOTIDE SEQUENCE [LARGE SCALE GENOMIC DNA]</scope>
    <source>
        <strain evidence="3 4">AR-3-8</strain>
    </source>
</reference>
<feature type="signal peptide" evidence="1">
    <location>
        <begin position="1"/>
        <end position="26"/>
    </location>
</feature>
<dbReference type="InterPro" id="IPR052535">
    <property type="entry name" value="Bacilysin_H2HPP_isomerase"/>
</dbReference>